<gene>
    <name evidence="1" type="ORF">QO006_001749</name>
</gene>
<dbReference type="EMBL" id="JAURUR010000004">
    <property type="protein sequence ID" value="MDP9764324.1"/>
    <property type="molecule type" value="Genomic_DNA"/>
</dbReference>
<proteinExistence type="predicted"/>
<name>A0ABT9MDL3_9DEIO</name>
<keyword evidence="2" id="KW-1185">Reference proteome</keyword>
<reference evidence="1 2" key="1">
    <citation type="submission" date="2023-07" db="EMBL/GenBank/DDBJ databases">
        <title>Genomic Encyclopedia of Type Strains, Phase IV (KMG-IV): sequencing the most valuable type-strain genomes for metagenomic binning, comparative biology and taxonomic classification.</title>
        <authorList>
            <person name="Goeker M."/>
        </authorList>
    </citation>
    <scope>NUCLEOTIDE SEQUENCE [LARGE SCALE GENOMIC DNA]</scope>
    <source>
        <strain evidence="1 2">NIO-1023</strain>
    </source>
</reference>
<organism evidence="1 2">
    <name type="scientific">Deinococcus enclensis</name>
    <dbReference type="NCBI Taxonomy" id="1049582"/>
    <lineage>
        <taxon>Bacteria</taxon>
        <taxon>Thermotogati</taxon>
        <taxon>Deinococcota</taxon>
        <taxon>Deinococci</taxon>
        <taxon>Deinococcales</taxon>
        <taxon>Deinococcaceae</taxon>
        <taxon>Deinococcus</taxon>
    </lineage>
</organism>
<accession>A0ABT9MDL3</accession>
<sequence length="134" mass="14820">MYLLTPQPLGADLLAHQEPPGVHLWRPDPAWIPELVRALPHGDLYGVASSKGCGCGFQNHLSPGPDGEWISESDSEEMQALQRLITQVLRQEPEIALCTGWDFLTSPEPVRVPVRDLAGQVFDEEDLVTLIVSR</sequence>
<evidence type="ECO:0000313" key="1">
    <source>
        <dbReference type="EMBL" id="MDP9764324.1"/>
    </source>
</evidence>
<comment type="caution">
    <text evidence="1">The sequence shown here is derived from an EMBL/GenBank/DDBJ whole genome shotgun (WGS) entry which is preliminary data.</text>
</comment>
<dbReference type="RefSeq" id="WP_307465802.1">
    <property type="nucleotide sequence ID" value="NZ_JAURUR010000004.1"/>
</dbReference>
<protein>
    <submittedName>
        <fullName evidence="1">Uncharacterized protein</fullName>
    </submittedName>
</protein>
<dbReference type="Proteomes" id="UP001232163">
    <property type="component" value="Unassembled WGS sequence"/>
</dbReference>
<evidence type="ECO:0000313" key="2">
    <source>
        <dbReference type="Proteomes" id="UP001232163"/>
    </source>
</evidence>